<accession>A0A0R3RBR2</accession>
<name>A0A0R3RBR2_9BILA</name>
<evidence type="ECO:0000313" key="2">
    <source>
        <dbReference type="Proteomes" id="UP000280834"/>
    </source>
</evidence>
<dbReference type="AlphaFoldDB" id="A0A0R3RBR2"/>
<dbReference type="WBParaSite" id="BTMF_0001748101-mRNA-1">
    <property type="protein sequence ID" value="BTMF_0001748101-mRNA-1"/>
    <property type="gene ID" value="BTMF_0001748101"/>
</dbReference>
<evidence type="ECO:0000313" key="1">
    <source>
        <dbReference type="EMBL" id="VDO54128.1"/>
    </source>
</evidence>
<sequence>DTSHKNTIGNVIGSSIFKLDELIGAFGTQLQLPLSAKTSSISQLDAVPQQSYCGWILVSARLPEKPAPVILQFSGKNLQKKDKFFDETSVFFAYHSNPEKPA</sequence>
<protein>
    <submittedName>
        <fullName evidence="3">SUN domain-containing protein</fullName>
    </submittedName>
</protein>
<dbReference type="Proteomes" id="UP000280834">
    <property type="component" value="Unassembled WGS sequence"/>
</dbReference>
<reference evidence="1 2" key="2">
    <citation type="submission" date="2018-11" db="EMBL/GenBank/DDBJ databases">
        <authorList>
            <consortium name="Pathogen Informatics"/>
        </authorList>
    </citation>
    <scope>NUCLEOTIDE SEQUENCE [LARGE SCALE GENOMIC DNA]</scope>
</reference>
<proteinExistence type="predicted"/>
<organism evidence="3">
    <name type="scientific">Brugia timori</name>
    <dbReference type="NCBI Taxonomy" id="42155"/>
    <lineage>
        <taxon>Eukaryota</taxon>
        <taxon>Metazoa</taxon>
        <taxon>Ecdysozoa</taxon>
        <taxon>Nematoda</taxon>
        <taxon>Chromadorea</taxon>
        <taxon>Rhabditida</taxon>
        <taxon>Spirurina</taxon>
        <taxon>Spiruromorpha</taxon>
        <taxon>Filarioidea</taxon>
        <taxon>Onchocercidae</taxon>
        <taxon>Brugia</taxon>
    </lineage>
</organism>
<dbReference type="STRING" id="42155.A0A0R3RBR2"/>
<gene>
    <name evidence="1" type="ORF">BTMF_LOCUS15448</name>
</gene>
<evidence type="ECO:0000313" key="3">
    <source>
        <dbReference type="WBParaSite" id="BTMF_0001748101-mRNA-1"/>
    </source>
</evidence>
<dbReference type="EMBL" id="UZAG01022594">
    <property type="protein sequence ID" value="VDO54128.1"/>
    <property type="molecule type" value="Genomic_DNA"/>
</dbReference>
<keyword evidence="2" id="KW-1185">Reference proteome</keyword>
<reference evidence="3" key="1">
    <citation type="submission" date="2017-02" db="UniProtKB">
        <authorList>
            <consortium name="WormBaseParasite"/>
        </authorList>
    </citation>
    <scope>IDENTIFICATION</scope>
</reference>